<dbReference type="InterPro" id="IPR050263">
    <property type="entry name" value="Bact_Fimbrial_Adh_Pro"/>
</dbReference>
<reference evidence="6 7" key="1">
    <citation type="submission" date="2020-06" db="EMBL/GenBank/DDBJ databases">
        <title>REHAB project genomes.</title>
        <authorList>
            <person name="Shaw L.P."/>
        </authorList>
    </citation>
    <scope>NUCLEOTIDE SEQUENCE [LARGE SCALE GENOMIC DNA]</scope>
    <source>
        <strain evidence="6 7">RHBSTW-00074</strain>
    </source>
</reference>
<name>A0A7W3GTY1_ENTAS</name>
<dbReference type="AlphaFoldDB" id="A0A7W3GTY1"/>
<dbReference type="Gene3D" id="2.60.40.1090">
    <property type="entry name" value="Fimbrial-type adhesion domain"/>
    <property type="match status" value="1"/>
</dbReference>
<evidence type="ECO:0000313" key="7">
    <source>
        <dbReference type="Proteomes" id="UP000533461"/>
    </source>
</evidence>
<dbReference type="InterPro" id="IPR036937">
    <property type="entry name" value="Adhesion_dom_fimbrial_sf"/>
</dbReference>
<dbReference type="SUPFAM" id="SSF49401">
    <property type="entry name" value="Bacterial adhesins"/>
    <property type="match status" value="1"/>
</dbReference>
<dbReference type="Proteomes" id="UP000533461">
    <property type="component" value="Unassembled WGS sequence"/>
</dbReference>
<dbReference type="Pfam" id="PF00419">
    <property type="entry name" value="Fimbrial"/>
    <property type="match status" value="1"/>
</dbReference>
<comment type="caution">
    <text evidence="6">The sequence shown here is derived from an EMBL/GenBank/DDBJ whole genome shotgun (WGS) entry which is preliminary data.</text>
</comment>
<feature type="domain" description="Fimbrial-type adhesion" evidence="5">
    <location>
        <begin position="31"/>
        <end position="177"/>
    </location>
</feature>
<proteinExistence type="inferred from homology"/>
<evidence type="ECO:0000256" key="2">
    <source>
        <dbReference type="ARBA" id="ARBA00006671"/>
    </source>
</evidence>
<protein>
    <submittedName>
        <fullName evidence="6">Fimbrial protein</fullName>
    </submittedName>
</protein>
<comment type="subcellular location">
    <subcellularLocation>
        <location evidence="1">Fimbrium</location>
    </subcellularLocation>
</comment>
<evidence type="ECO:0000259" key="5">
    <source>
        <dbReference type="Pfam" id="PF00419"/>
    </source>
</evidence>
<keyword evidence="4" id="KW-0281">Fimbrium</keyword>
<dbReference type="GO" id="GO:0009289">
    <property type="term" value="C:pilus"/>
    <property type="evidence" value="ECO:0007669"/>
    <property type="project" value="UniProtKB-SubCell"/>
</dbReference>
<dbReference type="PANTHER" id="PTHR33420:SF12">
    <property type="entry name" value="FIMBRIN-LIKE PROTEIN FIMI-RELATED"/>
    <property type="match status" value="1"/>
</dbReference>
<dbReference type="GO" id="GO:0043709">
    <property type="term" value="P:cell adhesion involved in single-species biofilm formation"/>
    <property type="evidence" value="ECO:0007669"/>
    <property type="project" value="TreeGrafter"/>
</dbReference>
<dbReference type="EMBL" id="JABXRP010000001">
    <property type="protein sequence ID" value="MBA8076872.1"/>
    <property type="molecule type" value="Genomic_DNA"/>
</dbReference>
<dbReference type="InterPro" id="IPR008966">
    <property type="entry name" value="Adhesion_dom_sf"/>
</dbReference>
<keyword evidence="3" id="KW-0732">Signal</keyword>
<evidence type="ECO:0000313" key="6">
    <source>
        <dbReference type="EMBL" id="MBA8076872.1"/>
    </source>
</evidence>
<accession>A0A7W3GTY1</accession>
<dbReference type="RefSeq" id="WP_083239561.1">
    <property type="nucleotide sequence ID" value="NZ_AP026886.1"/>
</dbReference>
<comment type="similarity">
    <text evidence="2">Belongs to the fimbrial protein family.</text>
</comment>
<organism evidence="6 7">
    <name type="scientific">Enterobacter asburiae</name>
    <dbReference type="NCBI Taxonomy" id="61645"/>
    <lineage>
        <taxon>Bacteria</taxon>
        <taxon>Pseudomonadati</taxon>
        <taxon>Pseudomonadota</taxon>
        <taxon>Gammaproteobacteria</taxon>
        <taxon>Enterobacterales</taxon>
        <taxon>Enterobacteriaceae</taxon>
        <taxon>Enterobacter</taxon>
        <taxon>Enterobacter cloacae complex</taxon>
    </lineage>
</organism>
<evidence type="ECO:0000256" key="1">
    <source>
        <dbReference type="ARBA" id="ARBA00004561"/>
    </source>
</evidence>
<sequence length="177" mass="18784">MFRLIALIIFVQLLLIQPGISSDISTVGKVHFYGAVVNSSCSIDTQSFDQSVMMGQVRTGSFLGPGSWAEPVTFWIKLENCATSTSESASVTFNGLADLKDPQVFQAGFGSGAAKGVGIGIFDMRGNQVIPDSQPLAKMPLIAGENTLLFTARYRSVSMPVTAGDASATVTFSVIYQ</sequence>
<evidence type="ECO:0000256" key="4">
    <source>
        <dbReference type="ARBA" id="ARBA00023263"/>
    </source>
</evidence>
<evidence type="ECO:0000256" key="3">
    <source>
        <dbReference type="ARBA" id="ARBA00022729"/>
    </source>
</evidence>
<dbReference type="PANTHER" id="PTHR33420">
    <property type="entry name" value="FIMBRIAL SUBUNIT ELFA-RELATED"/>
    <property type="match status" value="1"/>
</dbReference>
<dbReference type="InterPro" id="IPR000259">
    <property type="entry name" value="Adhesion_dom_fimbrial"/>
</dbReference>
<gene>
    <name evidence="6" type="ORF">HV056_09920</name>
</gene>